<proteinExistence type="predicted"/>
<name>A0AA37LH57_9PEZI</name>
<reference evidence="2 3" key="1">
    <citation type="submission" date="2022-03" db="EMBL/GenBank/DDBJ databases">
        <title>Genome data of Colletotrichum spp.</title>
        <authorList>
            <person name="Utami Y.D."/>
            <person name="Hiruma K."/>
        </authorList>
    </citation>
    <scope>NUCLEOTIDE SEQUENCE [LARGE SCALE GENOMIC DNA]</scope>
    <source>
        <strain evidence="2 3">MAFF 239500</strain>
    </source>
</reference>
<dbReference type="RefSeq" id="XP_049128230.1">
    <property type="nucleotide sequence ID" value="XM_049272273.1"/>
</dbReference>
<evidence type="ECO:0000256" key="1">
    <source>
        <dbReference type="SAM" id="SignalP"/>
    </source>
</evidence>
<feature type="signal peptide" evidence="1">
    <location>
        <begin position="1"/>
        <end position="20"/>
    </location>
</feature>
<organism evidence="2 3">
    <name type="scientific">Colletotrichum spaethianum</name>
    <dbReference type="NCBI Taxonomy" id="700344"/>
    <lineage>
        <taxon>Eukaryota</taxon>
        <taxon>Fungi</taxon>
        <taxon>Dikarya</taxon>
        <taxon>Ascomycota</taxon>
        <taxon>Pezizomycotina</taxon>
        <taxon>Sordariomycetes</taxon>
        <taxon>Hypocreomycetidae</taxon>
        <taxon>Glomerellales</taxon>
        <taxon>Glomerellaceae</taxon>
        <taxon>Colletotrichum</taxon>
        <taxon>Colletotrichum spaethianum species complex</taxon>
    </lineage>
</organism>
<dbReference type="Proteomes" id="UP001055115">
    <property type="component" value="Unassembled WGS sequence"/>
</dbReference>
<evidence type="ECO:0000313" key="3">
    <source>
        <dbReference type="Proteomes" id="UP001055115"/>
    </source>
</evidence>
<dbReference type="GeneID" id="73326863"/>
<dbReference type="EMBL" id="BQXU01000014">
    <property type="protein sequence ID" value="GKT45880.1"/>
    <property type="molecule type" value="Genomic_DNA"/>
</dbReference>
<sequence>MQLFIAKITAIFLLFSFAFANLHDSCKCRNSESDNSRMTTSACETYSNKNYKWGKSAYDAASGLCIKSSQTDQIAGNEWEAACREVAVSGFPCADGKGHCTADPNEVRGKC</sequence>
<feature type="chain" id="PRO_5041270257" evidence="1">
    <location>
        <begin position="21"/>
        <end position="111"/>
    </location>
</feature>
<accession>A0AA37LH57</accession>
<gene>
    <name evidence="2" type="ORF">ColSpa_06061</name>
</gene>
<dbReference type="AlphaFoldDB" id="A0AA37LH57"/>
<evidence type="ECO:0000313" key="2">
    <source>
        <dbReference type="EMBL" id="GKT45880.1"/>
    </source>
</evidence>
<keyword evidence="1" id="KW-0732">Signal</keyword>
<keyword evidence="3" id="KW-1185">Reference proteome</keyword>
<comment type="caution">
    <text evidence="2">The sequence shown here is derived from an EMBL/GenBank/DDBJ whole genome shotgun (WGS) entry which is preliminary data.</text>
</comment>
<protein>
    <submittedName>
        <fullName evidence="2">Uncharacterized protein</fullName>
    </submittedName>
</protein>